<name>A0ABN0YCS8_9CAUL</name>
<gene>
    <name evidence="3" type="ORF">GCM10009093_17410</name>
</gene>
<feature type="domain" description="Acyl-CoA thioesterase-like N-terminal HotDog" evidence="1">
    <location>
        <begin position="45"/>
        <end position="123"/>
    </location>
</feature>
<evidence type="ECO:0000313" key="3">
    <source>
        <dbReference type="EMBL" id="GAA0391300.1"/>
    </source>
</evidence>
<dbReference type="InterPro" id="IPR049449">
    <property type="entry name" value="TesB_ACOT8-like_N"/>
</dbReference>
<dbReference type="Pfam" id="PF20789">
    <property type="entry name" value="4HBT_3C"/>
    <property type="match status" value="1"/>
</dbReference>
<dbReference type="InterPro" id="IPR049450">
    <property type="entry name" value="ACOT8-like_C"/>
</dbReference>
<protein>
    <submittedName>
        <fullName evidence="3">Thioesterase family protein</fullName>
    </submittedName>
</protein>
<dbReference type="EMBL" id="BAAAEJ010000007">
    <property type="protein sequence ID" value="GAA0391300.1"/>
    <property type="molecule type" value="Genomic_DNA"/>
</dbReference>
<evidence type="ECO:0000259" key="2">
    <source>
        <dbReference type="Pfam" id="PF20789"/>
    </source>
</evidence>
<feature type="domain" description="Acyl-CoA thioesterase-like C-terminal" evidence="2">
    <location>
        <begin position="150"/>
        <end position="278"/>
    </location>
</feature>
<sequence>MADPHPTSSLELLEQAFALTPVEGGLSSLMREEFSNAPQQLPPEKGFPFGGLLAALCAKAMRQGLDIDAPLQTLSVQYLAAANYGQPLLFTPQMLRKGRQITYAAVQAAQGERLTHNASGTFGRNTPDAAALYDRAVPPPALDSLPVGAGMEGPFAPRFAQHAEYRFDGGPNIFGGNKDGKRVERCWIRMRDGQPLDEIRLCYLLDALYPPSWTGFEAPPIMTTVDLRYDFLTPPTPENAPDGWAYFEYSLIQHSDGWAVDDAIAWGADGSVLATSRQRRKVLGHA</sequence>
<dbReference type="Pfam" id="PF13622">
    <property type="entry name" value="4HBT_3"/>
    <property type="match status" value="1"/>
</dbReference>
<evidence type="ECO:0000313" key="4">
    <source>
        <dbReference type="Proteomes" id="UP001500791"/>
    </source>
</evidence>
<dbReference type="SUPFAM" id="SSF54637">
    <property type="entry name" value="Thioesterase/thiol ester dehydrase-isomerase"/>
    <property type="match status" value="2"/>
</dbReference>
<dbReference type="Proteomes" id="UP001500791">
    <property type="component" value="Unassembled WGS sequence"/>
</dbReference>
<comment type="caution">
    <text evidence="3">The sequence shown here is derived from an EMBL/GenBank/DDBJ whole genome shotgun (WGS) entry which is preliminary data.</text>
</comment>
<dbReference type="Gene3D" id="2.40.160.210">
    <property type="entry name" value="Acyl-CoA thioesterase, double hotdog domain"/>
    <property type="match status" value="1"/>
</dbReference>
<organism evidence="3 4">
    <name type="scientific">Brevundimonas terrae</name>
    <dbReference type="NCBI Taxonomy" id="363631"/>
    <lineage>
        <taxon>Bacteria</taxon>
        <taxon>Pseudomonadati</taxon>
        <taxon>Pseudomonadota</taxon>
        <taxon>Alphaproteobacteria</taxon>
        <taxon>Caulobacterales</taxon>
        <taxon>Caulobacteraceae</taxon>
        <taxon>Brevundimonas</taxon>
    </lineage>
</organism>
<dbReference type="InterPro" id="IPR029069">
    <property type="entry name" value="HotDog_dom_sf"/>
</dbReference>
<dbReference type="InterPro" id="IPR042171">
    <property type="entry name" value="Acyl-CoA_hotdog"/>
</dbReference>
<keyword evidence="4" id="KW-1185">Reference proteome</keyword>
<accession>A0ABN0YCS8</accession>
<dbReference type="RefSeq" id="WP_167176842.1">
    <property type="nucleotide sequence ID" value="NZ_BAAAEJ010000007.1"/>
</dbReference>
<evidence type="ECO:0000259" key="1">
    <source>
        <dbReference type="Pfam" id="PF13622"/>
    </source>
</evidence>
<reference evidence="3 4" key="1">
    <citation type="journal article" date="2019" name="Int. J. Syst. Evol. Microbiol.">
        <title>The Global Catalogue of Microorganisms (GCM) 10K type strain sequencing project: providing services to taxonomists for standard genome sequencing and annotation.</title>
        <authorList>
            <consortium name="The Broad Institute Genomics Platform"/>
            <consortium name="The Broad Institute Genome Sequencing Center for Infectious Disease"/>
            <person name="Wu L."/>
            <person name="Ma J."/>
        </authorList>
    </citation>
    <scope>NUCLEOTIDE SEQUENCE [LARGE SCALE GENOMIC DNA]</scope>
    <source>
        <strain evidence="3 4">JCM 13476</strain>
    </source>
</reference>
<proteinExistence type="predicted"/>